<reference evidence="2" key="1">
    <citation type="submission" date="2021-02" db="EMBL/GenBank/DDBJ databases">
        <authorList>
            <person name="Nowell W R."/>
        </authorList>
    </citation>
    <scope>NUCLEOTIDE SEQUENCE</scope>
</reference>
<evidence type="ECO:0000313" key="5">
    <source>
        <dbReference type="EMBL" id="CAF4399068.1"/>
    </source>
</evidence>
<dbReference type="EMBL" id="CAJOBA010072421">
    <property type="protein sequence ID" value="CAF4399068.1"/>
    <property type="molecule type" value="Genomic_DNA"/>
</dbReference>
<dbReference type="Proteomes" id="UP000663829">
    <property type="component" value="Unassembled WGS sequence"/>
</dbReference>
<dbReference type="AlphaFoldDB" id="A0A814IL65"/>
<dbReference type="EMBL" id="CAJOBC010003692">
    <property type="protein sequence ID" value="CAF3796239.1"/>
    <property type="molecule type" value="Genomic_DNA"/>
</dbReference>
<keyword evidence="6" id="KW-1185">Reference proteome</keyword>
<organism evidence="2 6">
    <name type="scientific">Didymodactylos carnosus</name>
    <dbReference type="NCBI Taxonomy" id="1234261"/>
    <lineage>
        <taxon>Eukaryota</taxon>
        <taxon>Metazoa</taxon>
        <taxon>Spiralia</taxon>
        <taxon>Gnathifera</taxon>
        <taxon>Rotifera</taxon>
        <taxon>Eurotatoria</taxon>
        <taxon>Bdelloidea</taxon>
        <taxon>Philodinida</taxon>
        <taxon>Philodinidae</taxon>
        <taxon>Didymodactylos</taxon>
    </lineage>
</organism>
<comment type="caution">
    <text evidence="2">The sequence shown here is derived from an EMBL/GenBank/DDBJ whole genome shotgun (WGS) entry which is preliminary data.</text>
</comment>
<feature type="region of interest" description="Disordered" evidence="1">
    <location>
        <begin position="59"/>
        <end position="80"/>
    </location>
</feature>
<evidence type="ECO:0000313" key="3">
    <source>
        <dbReference type="EMBL" id="CAF1593948.1"/>
    </source>
</evidence>
<dbReference type="PANTHER" id="PTHR34724">
    <property type="entry name" value="OS12G0596101 PROTEIN"/>
    <property type="match status" value="1"/>
</dbReference>
<accession>A0A814IL65</accession>
<dbReference type="EMBL" id="CAJNOK010048899">
    <property type="protein sequence ID" value="CAF1593948.1"/>
    <property type="molecule type" value="Genomic_DNA"/>
</dbReference>
<name>A0A814IL65_9BILA</name>
<dbReference type="EMBL" id="CAJNOQ010003692">
    <property type="protein sequence ID" value="CAF1025011.1"/>
    <property type="molecule type" value="Genomic_DNA"/>
</dbReference>
<dbReference type="OrthoDB" id="88410at2759"/>
<protein>
    <submittedName>
        <fullName evidence="2">Uncharacterized protein</fullName>
    </submittedName>
</protein>
<dbReference type="PANTHER" id="PTHR34724:SF2">
    <property type="entry name" value="OS12G0596101 PROTEIN"/>
    <property type="match status" value="1"/>
</dbReference>
<evidence type="ECO:0000313" key="4">
    <source>
        <dbReference type="EMBL" id="CAF3796239.1"/>
    </source>
</evidence>
<evidence type="ECO:0000313" key="2">
    <source>
        <dbReference type="EMBL" id="CAF1025011.1"/>
    </source>
</evidence>
<dbReference type="Proteomes" id="UP000677228">
    <property type="component" value="Unassembled WGS sequence"/>
</dbReference>
<proteinExistence type="predicted"/>
<dbReference type="Proteomes" id="UP000682733">
    <property type="component" value="Unassembled WGS sequence"/>
</dbReference>
<evidence type="ECO:0000313" key="6">
    <source>
        <dbReference type="Proteomes" id="UP000663829"/>
    </source>
</evidence>
<dbReference type="Proteomes" id="UP000681722">
    <property type="component" value="Unassembled WGS sequence"/>
</dbReference>
<evidence type="ECO:0000256" key="1">
    <source>
        <dbReference type="SAM" id="MobiDB-lite"/>
    </source>
</evidence>
<gene>
    <name evidence="2" type="ORF">GPM918_LOCUS14981</name>
    <name evidence="3" type="ORF">OVA965_LOCUS41698</name>
    <name evidence="4" type="ORF">SRO942_LOCUS14981</name>
    <name evidence="5" type="ORF">TMI583_LOCUS43414</name>
</gene>
<sequence length="80" mass="8807">MCYKVSCPDCGKPTWKGCGNHIEQVLGDIPVSERCQCTNKLMASEAEAKKPLEAETIVKKPLESETTAKKPLDAEKEVKN</sequence>